<comment type="caution">
    <text evidence="2">The sequence shown here is derived from an EMBL/GenBank/DDBJ whole genome shotgun (WGS) entry which is preliminary data.</text>
</comment>
<feature type="region of interest" description="Disordered" evidence="1">
    <location>
        <begin position="107"/>
        <end position="165"/>
    </location>
</feature>
<feature type="compositionally biased region" description="Low complexity" evidence="1">
    <location>
        <begin position="300"/>
        <end position="309"/>
    </location>
</feature>
<evidence type="ECO:0000313" key="3">
    <source>
        <dbReference type="Proteomes" id="UP000037035"/>
    </source>
</evidence>
<evidence type="ECO:0000313" key="2">
    <source>
        <dbReference type="EMBL" id="KNZ51803.1"/>
    </source>
</evidence>
<gene>
    <name evidence="2" type="ORF">VP01_3802g3</name>
</gene>
<feature type="region of interest" description="Disordered" evidence="1">
    <location>
        <begin position="30"/>
        <end position="53"/>
    </location>
</feature>
<sequence length="507" mass="56597">MGILLGTAGGDGLMIEQASSVVPRGVAKERTAQLHDRSGHELSPRTSSTMSIEKKDVHRPANCFHSLSERLADIFKFTTHRLNLISESLTHTILSETSSLLLDLQSDQHQHPPGTIPSCTPAITPSAPSQPSRLHEPTSNLERDIGSASSNRQTQPSPPSETCQGVADLNDLEIHDKHRETCSLDLLTQGITSPKAGAEDLLPITKTDVACQPPLSGNTNPGKNRQAPLKLKERIASPPPPPMTSVPAAVENTRPRTSASPHSSPMDVRDSDSPRRVTPPKKATRDLSPRSCSDLRARARSYSSSGRARSSSRRRSRSPSSRSTYRRDRRDNFRSSSRRDSPPRETSRRPHFYESYKPTCAQSRTRRTRSRSPSRVSTDRRGSTSTTGRFIEWISSSSRGELVEYLDESRGKPSYVRLISILRALHGPNYSAAIRERELLDEFRRFRSRAETREELALSHLSSHPELLHQYLLCARSRHIITYWPPRNGTSCGTIKLDNMYCPLSRR</sequence>
<accession>A0A0L6UTE4</accession>
<dbReference type="EMBL" id="LAVV01008838">
    <property type="protein sequence ID" value="KNZ51803.1"/>
    <property type="molecule type" value="Genomic_DNA"/>
</dbReference>
<keyword evidence="3" id="KW-1185">Reference proteome</keyword>
<dbReference type="VEuPathDB" id="FungiDB:VP01_3802g3"/>
<feature type="compositionally biased region" description="Basic and acidic residues" evidence="1">
    <location>
        <begin position="133"/>
        <end position="145"/>
    </location>
</feature>
<dbReference type="AlphaFoldDB" id="A0A0L6UTE4"/>
<name>A0A0L6UTE4_9BASI</name>
<dbReference type="Proteomes" id="UP000037035">
    <property type="component" value="Unassembled WGS sequence"/>
</dbReference>
<feature type="region of interest" description="Disordered" evidence="1">
    <location>
        <begin position="233"/>
        <end position="384"/>
    </location>
</feature>
<proteinExistence type="predicted"/>
<organism evidence="2 3">
    <name type="scientific">Puccinia sorghi</name>
    <dbReference type="NCBI Taxonomy" id="27349"/>
    <lineage>
        <taxon>Eukaryota</taxon>
        <taxon>Fungi</taxon>
        <taxon>Dikarya</taxon>
        <taxon>Basidiomycota</taxon>
        <taxon>Pucciniomycotina</taxon>
        <taxon>Pucciniomycetes</taxon>
        <taxon>Pucciniales</taxon>
        <taxon>Pucciniaceae</taxon>
        <taxon>Puccinia</taxon>
    </lineage>
</organism>
<dbReference type="OrthoDB" id="2507748at2759"/>
<feature type="compositionally biased region" description="Polar residues" evidence="1">
    <location>
        <begin position="117"/>
        <end position="132"/>
    </location>
</feature>
<feature type="compositionally biased region" description="Basic and acidic residues" evidence="1">
    <location>
        <begin position="283"/>
        <end position="297"/>
    </location>
</feature>
<feature type="compositionally biased region" description="Polar residues" evidence="1">
    <location>
        <begin position="147"/>
        <end position="163"/>
    </location>
</feature>
<feature type="compositionally biased region" description="Basic and acidic residues" evidence="1">
    <location>
        <begin position="30"/>
        <end position="43"/>
    </location>
</feature>
<reference evidence="2 3" key="1">
    <citation type="submission" date="2015-08" db="EMBL/GenBank/DDBJ databases">
        <title>Next Generation Sequencing and Analysis of the Genome of Puccinia sorghi L Schw, the Causal Agent of Maize Common Rust.</title>
        <authorList>
            <person name="Rochi L."/>
            <person name="Burguener G."/>
            <person name="Darino M."/>
            <person name="Turjanski A."/>
            <person name="Kreff E."/>
            <person name="Dieguez M.J."/>
            <person name="Sacco F."/>
        </authorList>
    </citation>
    <scope>NUCLEOTIDE SEQUENCE [LARGE SCALE GENOMIC DNA]</scope>
    <source>
        <strain evidence="2 3">RO10H11247</strain>
    </source>
</reference>
<feature type="compositionally biased region" description="Basic and acidic residues" evidence="1">
    <location>
        <begin position="325"/>
        <end position="354"/>
    </location>
</feature>
<evidence type="ECO:0000256" key="1">
    <source>
        <dbReference type="SAM" id="MobiDB-lite"/>
    </source>
</evidence>
<protein>
    <submittedName>
        <fullName evidence="2">Uncharacterized protein</fullName>
    </submittedName>
</protein>